<feature type="region of interest" description="Disordered" evidence="1">
    <location>
        <begin position="30"/>
        <end position="81"/>
    </location>
</feature>
<evidence type="ECO:0000256" key="1">
    <source>
        <dbReference type="SAM" id="MobiDB-lite"/>
    </source>
</evidence>
<evidence type="ECO:0000313" key="3">
    <source>
        <dbReference type="Proteomes" id="UP001476282"/>
    </source>
</evidence>
<evidence type="ECO:0000313" key="2">
    <source>
        <dbReference type="EMBL" id="GAA5482242.1"/>
    </source>
</evidence>
<accession>A0ABP9UNJ1</accession>
<proteinExistence type="predicted"/>
<dbReference type="Proteomes" id="UP001476282">
    <property type="component" value="Unassembled WGS sequence"/>
</dbReference>
<name>A0ABP9UNJ1_9BACT</name>
<organism evidence="2 3">
    <name type="scientific">Haloferula sargassicola</name>
    <dbReference type="NCBI Taxonomy" id="490096"/>
    <lineage>
        <taxon>Bacteria</taxon>
        <taxon>Pseudomonadati</taxon>
        <taxon>Verrucomicrobiota</taxon>
        <taxon>Verrucomicrobiia</taxon>
        <taxon>Verrucomicrobiales</taxon>
        <taxon>Verrucomicrobiaceae</taxon>
        <taxon>Haloferula</taxon>
    </lineage>
</organism>
<protein>
    <submittedName>
        <fullName evidence="2">Uncharacterized protein</fullName>
    </submittedName>
</protein>
<gene>
    <name evidence="2" type="ORF">Hsar01_01459</name>
</gene>
<comment type="caution">
    <text evidence="2">The sequence shown here is derived from an EMBL/GenBank/DDBJ whole genome shotgun (WGS) entry which is preliminary data.</text>
</comment>
<keyword evidence="3" id="KW-1185">Reference proteome</keyword>
<sequence>MKINGWVVVALLVAVVAVEEVRMQGLRKDLASTPPPVASRSEETAGSSMGAAEEGAEAMPPKLARRVETPDEPETEVSDMGKTLRKMTENPVTRSMMAQSVKAMAAMWYADLVESFGLNKEEADYFLDLKSNLLADQQQIGMKLMGAKDDEERHALLAEMEESKKQTEEAVKSFLNNDEDFAAYQDFEKKLPEQQQLGGLRTAMTDAGAPLDPGQETALIDAMYEARTSYKGTDWNGAEGMEALADANVKDRFEQDWNAQSEIINRKVGDVLNEEQMAAFQSYRDQVKEMQLMGLEMASKMFQKPEK</sequence>
<dbReference type="RefSeq" id="WP_353566390.1">
    <property type="nucleotide sequence ID" value="NZ_BAABRI010000007.1"/>
</dbReference>
<feature type="compositionally biased region" description="Low complexity" evidence="1">
    <location>
        <begin position="44"/>
        <end position="59"/>
    </location>
</feature>
<reference evidence="2 3" key="1">
    <citation type="submission" date="2024-02" db="EMBL/GenBank/DDBJ databases">
        <title>Haloferula sargassicola NBRC 104335.</title>
        <authorList>
            <person name="Ichikawa N."/>
            <person name="Katano-Makiyama Y."/>
            <person name="Hidaka K."/>
        </authorList>
    </citation>
    <scope>NUCLEOTIDE SEQUENCE [LARGE SCALE GENOMIC DNA]</scope>
    <source>
        <strain evidence="2 3">NBRC 104335</strain>
    </source>
</reference>
<dbReference type="EMBL" id="BAABRI010000007">
    <property type="protein sequence ID" value="GAA5482242.1"/>
    <property type="molecule type" value="Genomic_DNA"/>
</dbReference>